<organism evidence="3 4">
    <name type="scientific">Escallonia rubra</name>
    <dbReference type="NCBI Taxonomy" id="112253"/>
    <lineage>
        <taxon>Eukaryota</taxon>
        <taxon>Viridiplantae</taxon>
        <taxon>Streptophyta</taxon>
        <taxon>Embryophyta</taxon>
        <taxon>Tracheophyta</taxon>
        <taxon>Spermatophyta</taxon>
        <taxon>Magnoliopsida</taxon>
        <taxon>eudicotyledons</taxon>
        <taxon>Gunneridae</taxon>
        <taxon>Pentapetalae</taxon>
        <taxon>asterids</taxon>
        <taxon>campanulids</taxon>
        <taxon>Escalloniales</taxon>
        <taxon>Escalloniaceae</taxon>
        <taxon>Escallonia</taxon>
    </lineage>
</organism>
<feature type="transmembrane region" description="Helical" evidence="1">
    <location>
        <begin position="251"/>
        <end position="273"/>
    </location>
</feature>
<dbReference type="PANTHER" id="PTHR24177:SF435">
    <property type="entry name" value="ANKYRIN REPEAT-CONTAINING PROTEIN NPR4-LIKE"/>
    <property type="match status" value="1"/>
</dbReference>
<comment type="caution">
    <text evidence="3">The sequence shown here is derived from an EMBL/GenBank/DDBJ whole genome shotgun (WGS) entry which is preliminary data.</text>
</comment>
<evidence type="ECO:0000313" key="3">
    <source>
        <dbReference type="EMBL" id="KAK2983386.1"/>
    </source>
</evidence>
<dbReference type="EMBL" id="JAVXUO010001330">
    <property type="protein sequence ID" value="KAK2983386.1"/>
    <property type="molecule type" value="Genomic_DNA"/>
</dbReference>
<dbReference type="GO" id="GO:0016020">
    <property type="term" value="C:membrane"/>
    <property type="evidence" value="ECO:0007669"/>
    <property type="project" value="TreeGrafter"/>
</dbReference>
<evidence type="ECO:0000256" key="1">
    <source>
        <dbReference type="SAM" id="Phobius"/>
    </source>
</evidence>
<keyword evidence="1" id="KW-0472">Membrane</keyword>
<dbReference type="Proteomes" id="UP001187471">
    <property type="component" value="Unassembled WGS sequence"/>
</dbReference>
<gene>
    <name evidence="3" type="ORF">RJ640_016010</name>
</gene>
<name>A0AA88UII7_9ASTE</name>
<dbReference type="PANTHER" id="PTHR24177">
    <property type="entry name" value="CASKIN"/>
    <property type="match status" value="1"/>
</dbReference>
<protein>
    <recommendedName>
        <fullName evidence="2">PGG domain-containing protein</fullName>
    </recommendedName>
</protein>
<keyword evidence="1" id="KW-1133">Transmembrane helix</keyword>
<feature type="transmembrane region" description="Helical" evidence="1">
    <location>
        <begin position="165"/>
        <end position="184"/>
    </location>
</feature>
<feature type="transmembrane region" description="Helical" evidence="1">
    <location>
        <begin position="204"/>
        <end position="230"/>
    </location>
</feature>
<sequence length="318" mass="35500">MEFISDHSELMLHVYEAVTVAAGLNVHGVVEEIVDIFPHEISELSDDDTRYGIFQTAILNHSEKVFNLMYQMGDYKKIVMMETDNSENNVLHLAGRLAPPHKLNLTAGAALQMQRELQWFKEVEKFVRPAFKDMHNSDKETPAMVFTREHMKLVIEGEKWMKETATSCSIAAALIVTIVFAAAITVPGGNNQDSGYPIFSRYQAFMIFAVSDTISLFTSVTSLLMFLSILTARYAEEEFLYALPKRLIMGLLTLFLAITSMIIAFGATVYLVFGEREVWVLVLMATLAGGPVISFLFMLTPLLVQVISSTFGRGISAT</sequence>
<keyword evidence="4" id="KW-1185">Reference proteome</keyword>
<proteinExistence type="predicted"/>
<dbReference type="AlphaFoldDB" id="A0AA88UII7"/>
<feature type="domain" description="PGG" evidence="2">
    <location>
        <begin position="158"/>
        <end position="272"/>
    </location>
</feature>
<dbReference type="Pfam" id="PF13962">
    <property type="entry name" value="PGG"/>
    <property type="match status" value="1"/>
</dbReference>
<reference evidence="3" key="1">
    <citation type="submission" date="2022-12" db="EMBL/GenBank/DDBJ databases">
        <title>Draft genome assemblies for two species of Escallonia (Escalloniales).</title>
        <authorList>
            <person name="Chanderbali A."/>
            <person name="Dervinis C."/>
            <person name="Anghel I."/>
            <person name="Soltis D."/>
            <person name="Soltis P."/>
            <person name="Zapata F."/>
        </authorList>
    </citation>
    <scope>NUCLEOTIDE SEQUENCE</scope>
    <source>
        <strain evidence="3">UCBG92.1500</strain>
        <tissue evidence="3">Leaf</tissue>
    </source>
</reference>
<evidence type="ECO:0000259" key="2">
    <source>
        <dbReference type="Pfam" id="PF13962"/>
    </source>
</evidence>
<keyword evidence="1" id="KW-0812">Transmembrane</keyword>
<dbReference type="InterPro" id="IPR026961">
    <property type="entry name" value="PGG_dom"/>
</dbReference>
<feature type="transmembrane region" description="Helical" evidence="1">
    <location>
        <begin position="279"/>
        <end position="304"/>
    </location>
</feature>
<accession>A0AA88UII7</accession>
<evidence type="ECO:0000313" key="4">
    <source>
        <dbReference type="Proteomes" id="UP001187471"/>
    </source>
</evidence>